<sequence>MKTLLITLLLSVISFYSYGAERAAVINQTISGTIKNKITQRGFSANDPRYYGTLKGISGYLNSTASGSKAYTVAGVSGRSWLSVGLRGALLSRGTLIALAASGAVEWLIESEDSVQIKVKEITGVQGVKGFYWNIGAESYVTAAEGAQSICQRNPTFCQTYIVEQYNADPTRSDLRTIKFYIDSSKTQLWASRTASLVSCGTNKVMPTCQPDYVPGSNEIIKTVSVQDAINNISDAEMQTDLAPEVIADVVNNAWQKVASEAGYSGFAYDQTRPVTSRDVTAAVKPAVSDFLKPSDKPDFTLPADTIGTTPTNPSTGEQVNLGDDPGIGPPELENIPTGTEILSPLLSFNPFEGSADALNAESERIKYAECPKPVLEIFSGQYKLETHCTLLNNNAAMIGVIFIFIYSIAAFRIILSA</sequence>
<dbReference type="Proteomes" id="UP000255534">
    <property type="component" value="Unassembled WGS sequence"/>
</dbReference>
<evidence type="ECO:0000256" key="2">
    <source>
        <dbReference type="SAM" id="SignalP"/>
    </source>
</evidence>
<organism evidence="3 4">
    <name type="scientific">Salmonella enterica I</name>
    <dbReference type="NCBI Taxonomy" id="59201"/>
    <lineage>
        <taxon>Bacteria</taxon>
        <taxon>Pseudomonadati</taxon>
        <taxon>Pseudomonadota</taxon>
        <taxon>Gammaproteobacteria</taxon>
        <taxon>Enterobacterales</taxon>
        <taxon>Enterobacteriaceae</taxon>
        <taxon>Salmonella</taxon>
    </lineage>
</organism>
<proteinExistence type="predicted"/>
<name>A0A379UQ62_SALET</name>
<dbReference type="EMBL" id="UGXK01000001">
    <property type="protein sequence ID" value="SUG70275.1"/>
    <property type="molecule type" value="Genomic_DNA"/>
</dbReference>
<evidence type="ECO:0000256" key="1">
    <source>
        <dbReference type="SAM" id="Phobius"/>
    </source>
</evidence>
<keyword evidence="1" id="KW-1133">Transmembrane helix</keyword>
<keyword evidence="1" id="KW-0812">Transmembrane</keyword>
<evidence type="ECO:0000313" key="4">
    <source>
        <dbReference type="Proteomes" id="UP000255534"/>
    </source>
</evidence>
<feature type="signal peptide" evidence="2">
    <location>
        <begin position="1"/>
        <end position="19"/>
    </location>
</feature>
<keyword evidence="1" id="KW-0472">Membrane</keyword>
<feature type="chain" id="PRO_5016565422" evidence="2">
    <location>
        <begin position="20"/>
        <end position="418"/>
    </location>
</feature>
<dbReference type="AlphaFoldDB" id="A0A379UQ62"/>
<evidence type="ECO:0000313" key="3">
    <source>
        <dbReference type="EMBL" id="SUG70275.1"/>
    </source>
</evidence>
<reference evidence="3 4" key="1">
    <citation type="submission" date="2018-06" db="EMBL/GenBank/DDBJ databases">
        <authorList>
            <consortium name="Pathogen Informatics"/>
            <person name="Doyle S."/>
        </authorList>
    </citation>
    <scope>NUCLEOTIDE SEQUENCE [LARGE SCALE GENOMIC DNA]</scope>
    <source>
        <strain evidence="3 4">NCTC5798</strain>
    </source>
</reference>
<keyword evidence="2" id="KW-0732">Signal</keyword>
<accession>A0A379UQ62</accession>
<gene>
    <name evidence="3" type="ORF">NCTC5798_01379</name>
</gene>
<feature type="transmembrane region" description="Helical" evidence="1">
    <location>
        <begin position="396"/>
        <end position="416"/>
    </location>
</feature>
<protein>
    <submittedName>
        <fullName evidence="3">Uncharacterized protein</fullName>
    </submittedName>
</protein>